<evidence type="ECO:0000256" key="10">
    <source>
        <dbReference type="RuleBase" id="RU000304"/>
    </source>
</evidence>
<keyword evidence="4 9" id="KW-0547">Nucleotide-binding</keyword>
<reference evidence="12" key="1">
    <citation type="submission" date="2022-08" db="EMBL/GenBank/DDBJ databases">
        <title>Novel sulfate-reducing endosymbionts in the free-living metamonad Anaeramoeba.</title>
        <authorList>
            <person name="Jerlstrom-Hultqvist J."/>
            <person name="Cepicka I."/>
            <person name="Gallot-Lavallee L."/>
            <person name="Salas-Leiva D."/>
            <person name="Curtis B.A."/>
            <person name="Zahonova K."/>
            <person name="Pipaliya S."/>
            <person name="Dacks J."/>
            <person name="Roger A.J."/>
        </authorList>
    </citation>
    <scope>NUCLEOTIDE SEQUENCE</scope>
    <source>
        <strain evidence="12">Schooner1</strain>
    </source>
</reference>
<dbReference type="EC" id="2.7.11.1" evidence="1"/>
<name>A0ABQ8XIX8_9EUKA</name>
<organism evidence="12 13">
    <name type="scientific">Anaeramoeba flamelloides</name>
    <dbReference type="NCBI Taxonomy" id="1746091"/>
    <lineage>
        <taxon>Eukaryota</taxon>
        <taxon>Metamonada</taxon>
        <taxon>Anaeramoebidae</taxon>
        <taxon>Anaeramoeba</taxon>
    </lineage>
</organism>
<keyword evidence="5 12" id="KW-0418">Kinase</keyword>
<dbReference type="SUPFAM" id="SSF56112">
    <property type="entry name" value="Protein kinase-like (PK-like)"/>
    <property type="match status" value="1"/>
</dbReference>
<keyword evidence="2 10" id="KW-0723">Serine/threonine-protein kinase</keyword>
<dbReference type="InterPro" id="IPR028375">
    <property type="entry name" value="KA1/Ssp2_C"/>
</dbReference>
<keyword evidence="3" id="KW-0808">Transferase</keyword>
<feature type="binding site" evidence="9">
    <location>
        <position position="38"/>
    </location>
    <ligand>
        <name>ATP</name>
        <dbReference type="ChEBI" id="CHEBI:30616"/>
    </ligand>
</feature>
<dbReference type="Gene3D" id="1.10.510.10">
    <property type="entry name" value="Transferase(Phosphotransferase) domain 1"/>
    <property type="match status" value="1"/>
</dbReference>
<dbReference type="PANTHER" id="PTHR43895">
    <property type="entry name" value="CALCIUM/CALMODULIN-DEPENDENT PROTEIN KINASE KINASE-RELATED"/>
    <property type="match status" value="1"/>
</dbReference>
<dbReference type="PANTHER" id="PTHR43895:SF32">
    <property type="entry name" value="SERINE_THREONINE-PROTEIN KINASE CHK1"/>
    <property type="match status" value="1"/>
</dbReference>
<keyword evidence="6 9" id="KW-0067">ATP-binding</keyword>
<proteinExistence type="inferred from homology"/>
<comment type="similarity">
    <text evidence="10">Belongs to the protein kinase superfamily.</text>
</comment>
<evidence type="ECO:0000313" key="13">
    <source>
        <dbReference type="Proteomes" id="UP001150062"/>
    </source>
</evidence>
<dbReference type="Pfam" id="PF00069">
    <property type="entry name" value="Pkinase"/>
    <property type="match status" value="1"/>
</dbReference>
<dbReference type="PROSITE" id="PS00108">
    <property type="entry name" value="PROTEIN_KINASE_ST"/>
    <property type="match status" value="1"/>
</dbReference>
<dbReference type="InterPro" id="IPR008271">
    <property type="entry name" value="Ser/Thr_kinase_AS"/>
</dbReference>
<evidence type="ECO:0000256" key="3">
    <source>
        <dbReference type="ARBA" id="ARBA00022679"/>
    </source>
</evidence>
<comment type="caution">
    <text evidence="12">The sequence shown here is derived from an EMBL/GenBank/DDBJ whole genome shotgun (WGS) entry which is preliminary data.</text>
</comment>
<evidence type="ECO:0000256" key="8">
    <source>
        <dbReference type="ARBA" id="ARBA00048679"/>
    </source>
</evidence>
<comment type="catalytic activity">
    <reaction evidence="7">
        <text>L-threonyl-[protein] + ATP = O-phospho-L-threonyl-[protein] + ADP + H(+)</text>
        <dbReference type="Rhea" id="RHEA:46608"/>
        <dbReference type="Rhea" id="RHEA-COMP:11060"/>
        <dbReference type="Rhea" id="RHEA-COMP:11605"/>
        <dbReference type="ChEBI" id="CHEBI:15378"/>
        <dbReference type="ChEBI" id="CHEBI:30013"/>
        <dbReference type="ChEBI" id="CHEBI:30616"/>
        <dbReference type="ChEBI" id="CHEBI:61977"/>
        <dbReference type="ChEBI" id="CHEBI:456216"/>
        <dbReference type="EC" id="2.7.11.1"/>
    </reaction>
</comment>
<dbReference type="SMART" id="SM00220">
    <property type="entry name" value="S_TKc"/>
    <property type="match status" value="1"/>
</dbReference>
<dbReference type="GO" id="GO:0016301">
    <property type="term" value="F:kinase activity"/>
    <property type="evidence" value="ECO:0007669"/>
    <property type="project" value="UniProtKB-KW"/>
</dbReference>
<sequence length="440" mass="50346">MSKKTIGKYEIGDTIGEGAFGKVKQAKNSETGEYVAVKILNKERILRENMSDQIKKEISIMKMISHKHVVELMDVLVSKTRIYLVFELLKGGELFYKIANNGKFSEKVARFYFQQLIIGLEFVHSQGICHRDLKPENILLGDDDNLKISDFGLSALKTEKEDLLQTACGTPNYVAPEVIVGEGYDGQAADIWSCGIILFVFLAGYLPMDDPNLEVLFEMIKNVKINYPTHFTKKVTHLLKKILVADPLKRASLQQIKEDPWFKVDLRSLNMPSRRFSKKKLFSGKLVKESGRKLEQKGKEGKEGKEGKTQVLNAFDLIGMSGSFDVGRLVKSNPRDQLKSYTHFTTSTEPDDALKIIQKYLESLDNTIVKASEKPYKLKVEVRSREKYVLLFNVQIFSMAKNLHLVDFRKQRGDIFEFTQIFKESQNALKKLMKVFTFRK</sequence>
<evidence type="ECO:0000256" key="9">
    <source>
        <dbReference type="PROSITE-ProRule" id="PRU10141"/>
    </source>
</evidence>
<keyword evidence="13" id="KW-1185">Reference proteome</keyword>
<evidence type="ECO:0000256" key="4">
    <source>
        <dbReference type="ARBA" id="ARBA00022741"/>
    </source>
</evidence>
<protein>
    <recommendedName>
        <fullName evidence="1">non-specific serine/threonine protein kinase</fullName>
        <ecNumber evidence="1">2.7.11.1</ecNumber>
    </recommendedName>
</protein>
<dbReference type="SUPFAM" id="SSF103243">
    <property type="entry name" value="KA1-like"/>
    <property type="match status" value="1"/>
</dbReference>
<comment type="catalytic activity">
    <reaction evidence="8">
        <text>L-seryl-[protein] + ATP = O-phospho-L-seryl-[protein] + ADP + H(+)</text>
        <dbReference type="Rhea" id="RHEA:17989"/>
        <dbReference type="Rhea" id="RHEA-COMP:9863"/>
        <dbReference type="Rhea" id="RHEA-COMP:11604"/>
        <dbReference type="ChEBI" id="CHEBI:15378"/>
        <dbReference type="ChEBI" id="CHEBI:29999"/>
        <dbReference type="ChEBI" id="CHEBI:30616"/>
        <dbReference type="ChEBI" id="CHEBI:83421"/>
        <dbReference type="ChEBI" id="CHEBI:456216"/>
        <dbReference type="EC" id="2.7.11.1"/>
    </reaction>
</comment>
<evidence type="ECO:0000259" key="11">
    <source>
        <dbReference type="PROSITE" id="PS50011"/>
    </source>
</evidence>
<evidence type="ECO:0000256" key="2">
    <source>
        <dbReference type="ARBA" id="ARBA00022527"/>
    </source>
</evidence>
<dbReference type="Proteomes" id="UP001150062">
    <property type="component" value="Unassembled WGS sequence"/>
</dbReference>
<evidence type="ECO:0000256" key="5">
    <source>
        <dbReference type="ARBA" id="ARBA00022777"/>
    </source>
</evidence>
<accession>A0ABQ8XIX8</accession>
<dbReference type="EMBL" id="JAOAOG010000296">
    <property type="protein sequence ID" value="KAJ6231977.1"/>
    <property type="molecule type" value="Genomic_DNA"/>
</dbReference>
<evidence type="ECO:0000256" key="6">
    <source>
        <dbReference type="ARBA" id="ARBA00022840"/>
    </source>
</evidence>
<feature type="domain" description="Protein kinase" evidence="11">
    <location>
        <begin position="9"/>
        <end position="262"/>
    </location>
</feature>
<dbReference type="Gene3D" id="3.30.310.80">
    <property type="entry name" value="Kinase associated domain 1, KA1"/>
    <property type="match status" value="1"/>
</dbReference>
<dbReference type="PROSITE" id="PS50011">
    <property type="entry name" value="PROTEIN_KINASE_DOM"/>
    <property type="match status" value="1"/>
</dbReference>
<dbReference type="InterPro" id="IPR017441">
    <property type="entry name" value="Protein_kinase_ATP_BS"/>
</dbReference>
<dbReference type="InterPro" id="IPR011009">
    <property type="entry name" value="Kinase-like_dom_sf"/>
</dbReference>
<evidence type="ECO:0000256" key="1">
    <source>
        <dbReference type="ARBA" id="ARBA00012513"/>
    </source>
</evidence>
<evidence type="ECO:0000313" key="12">
    <source>
        <dbReference type="EMBL" id="KAJ6231977.1"/>
    </source>
</evidence>
<dbReference type="PROSITE" id="PS00107">
    <property type="entry name" value="PROTEIN_KINASE_ATP"/>
    <property type="match status" value="1"/>
</dbReference>
<dbReference type="InterPro" id="IPR000719">
    <property type="entry name" value="Prot_kinase_dom"/>
</dbReference>
<gene>
    <name evidence="12" type="ORF">M0813_05341</name>
</gene>
<evidence type="ECO:0000256" key="7">
    <source>
        <dbReference type="ARBA" id="ARBA00047899"/>
    </source>
</evidence>